<dbReference type="InterPro" id="IPR055245">
    <property type="entry name" value="HTH_proteobacteria"/>
</dbReference>
<dbReference type="Pfam" id="PF14090">
    <property type="entry name" value="HTH_39"/>
    <property type="match status" value="1"/>
</dbReference>
<keyword evidence="3" id="KW-1185">Reference proteome</keyword>
<proteinExistence type="predicted"/>
<evidence type="ECO:0000313" key="3">
    <source>
        <dbReference type="Proteomes" id="UP000554837"/>
    </source>
</evidence>
<organism evidence="2 3">
    <name type="scientific">Inhella inkyongensis</name>
    <dbReference type="NCBI Taxonomy" id="392593"/>
    <lineage>
        <taxon>Bacteria</taxon>
        <taxon>Pseudomonadati</taxon>
        <taxon>Pseudomonadota</taxon>
        <taxon>Betaproteobacteria</taxon>
        <taxon>Burkholderiales</taxon>
        <taxon>Sphaerotilaceae</taxon>
        <taxon>Inhella</taxon>
    </lineage>
</organism>
<evidence type="ECO:0000313" key="2">
    <source>
        <dbReference type="EMBL" id="MBB5203935.1"/>
    </source>
</evidence>
<evidence type="ECO:0000259" key="1">
    <source>
        <dbReference type="Pfam" id="PF14090"/>
    </source>
</evidence>
<dbReference type="RefSeq" id="WP_138857049.1">
    <property type="nucleotide sequence ID" value="NZ_CP040709.1"/>
</dbReference>
<reference evidence="2 3" key="1">
    <citation type="submission" date="2020-08" db="EMBL/GenBank/DDBJ databases">
        <title>Genomic Encyclopedia of Type Strains, Phase IV (KMG-IV): sequencing the most valuable type-strain genomes for metagenomic binning, comparative biology and taxonomic classification.</title>
        <authorList>
            <person name="Goeker M."/>
        </authorList>
    </citation>
    <scope>NUCLEOTIDE SEQUENCE [LARGE SCALE GENOMIC DNA]</scope>
    <source>
        <strain evidence="2 3">DSM 23958</strain>
    </source>
</reference>
<dbReference type="Proteomes" id="UP000554837">
    <property type="component" value="Unassembled WGS sequence"/>
</dbReference>
<dbReference type="OrthoDB" id="5460933at2"/>
<accession>A0A840S0Y8</accession>
<sequence>MHQEKRTTPEKEAALKALRNEFIGTDAGTQGQRALAALRLFPLTTFELSRCLDVYHPPARIKELRQAGHNIVTLRETVTTEAGVKHSLGKYVLLREAGEERAA</sequence>
<dbReference type="AlphaFoldDB" id="A0A840S0Y8"/>
<comment type="caution">
    <text evidence="2">The sequence shown here is derived from an EMBL/GenBank/DDBJ whole genome shotgun (WGS) entry which is preliminary data.</text>
</comment>
<name>A0A840S0Y8_9BURK</name>
<feature type="domain" description="Winged helix-turn-helix" evidence="1">
    <location>
        <begin position="29"/>
        <end position="95"/>
    </location>
</feature>
<gene>
    <name evidence="2" type="ORF">HNQ51_001228</name>
</gene>
<dbReference type="EMBL" id="JACHHO010000001">
    <property type="protein sequence ID" value="MBB5203935.1"/>
    <property type="molecule type" value="Genomic_DNA"/>
</dbReference>
<protein>
    <recommendedName>
        <fullName evidence="1">Winged helix-turn-helix domain-containing protein</fullName>
    </recommendedName>
</protein>